<dbReference type="GO" id="GO:0018818">
    <property type="term" value="F:acetylene hydratase activity"/>
    <property type="evidence" value="ECO:0007669"/>
    <property type="project" value="InterPro"/>
</dbReference>
<keyword evidence="7" id="KW-1185">Reference proteome</keyword>
<dbReference type="InterPro" id="IPR006657">
    <property type="entry name" value="MoPterin_dinucl-bd_dom"/>
</dbReference>
<dbReference type="RefSeq" id="WP_092857873.1">
    <property type="nucleotide sequence ID" value="NZ_FOQH01000002.1"/>
</dbReference>
<dbReference type="GO" id="GO:0046872">
    <property type="term" value="F:metal ion binding"/>
    <property type="evidence" value="ECO:0007669"/>
    <property type="project" value="UniProtKB-KW"/>
</dbReference>
<dbReference type="PROSITE" id="PS51669">
    <property type="entry name" value="4FE4S_MOW_BIS_MGD"/>
    <property type="match status" value="1"/>
</dbReference>
<feature type="domain" description="4Fe-4S Mo/W bis-MGD-type" evidence="5">
    <location>
        <begin position="8"/>
        <end position="63"/>
    </location>
</feature>
<dbReference type="PANTHER" id="PTHR43742:SF6">
    <property type="entry name" value="OXIDOREDUCTASE YYAE-RELATED"/>
    <property type="match status" value="1"/>
</dbReference>
<dbReference type="SUPFAM" id="SSF53706">
    <property type="entry name" value="Formate dehydrogenase/DMSO reductase, domains 1-3"/>
    <property type="match status" value="1"/>
</dbReference>
<evidence type="ECO:0000256" key="1">
    <source>
        <dbReference type="ARBA" id="ARBA00010312"/>
    </source>
</evidence>
<evidence type="ECO:0000256" key="2">
    <source>
        <dbReference type="ARBA" id="ARBA00022723"/>
    </source>
</evidence>
<evidence type="ECO:0000313" key="6">
    <source>
        <dbReference type="EMBL" id="SFH75638.1"/>
    </source>
</evidence>
<keyword evidence="3" id="KW-0408">Iron</keyword>
<dbReference type="EMBL" id="FOQH01000002">
    <property type="protein sequence ID" value="SFH75638.1"/>
    <property type="molecule type" value="Genomic_DNA"/>
</dbReference>
<gene>
    <name evidence="6" type="ORF">SAMN05216258_10289</name>
</gene>
<dbReference type="Pfam" id="PF04879">
    <property type="entry name" value="Molybdop_Fe4S4"/>
    <property type="match status" value="1"/>
</dbReference>
<reference evidence="6 7" key="1">
    <citation type="submission" date="2016-10" db="EMBL/GenBank/DDBJ databases">
        <authorList>
            <person name="de Groot N.N."/>
        </authorList>
    </citation>
    <scope>NUCLEOTIDE SEQUENCE [LARGE SCALE GENOMIC DNA]</scope>
    <source>
        <strain evidence="6 7">CGMCC 1.11030</strain>
    </source>
</reference>
<dbReference type="Gene3D" id="3.40.50.740">
    <property type="match status" value="2"/>
</dbReference>
<dbReference type="AlphaFoldDB" id="A0A1I3CMH9"/>
<dbReference type="CDD" id="cd02781">
    <property type="entry name" value="MopB_CT_Acetylene-hydratase"/>
    <property type="match status" value="1"/>
</dbReference>
<evidence type="ECO:0000313" key="7">
    <source>
        <dbReference type="Proteomes" id="UP000199377"/>
    </source>
</evidence>
<dbReference type="InterPro" id="IPR037949">
    <property type="entry name" value="MopB_CT_Acetylene-hydratase"/>
</dbReference>
<keyword evidence="4" id="KW-0411">Iron-sulfur</keyword>
<dbReference type="Gene3D" id="2.40.40.20">
    <property type="match status" value="1"/>
</dbReference>
<dbReference type="GO" id="GO:0016491">
    <property type="term" value="F:oxidoreductase activity"/>
    <property type="evidence" value="ECO:0007669"/>
    <property type="project" value="InterPro"/>
</dbReference>
<proteinExistence type="inferred from homology"/>
<sequence length="796" mass="85443">MALDASTRTTVASYCALCTSRCGAVATVEGGRLKALAPDPSHPTGKALCLKGKMAPEMVYDPGRLLHPVRRTRPKGDPDPGWERITWDEALDLVAARLTALAAAHGPETVAFNTASPSTSALSDSRHWVVRLRRAFGSPNQSTSYELCGWGRWMANLYSFGAALPAGVMPDLERAGCILLWGYNPTVSRIAHATATVAAVARGAKLIAVDPRNAGLARRADEWLRVRPGTDGALALGLSHVMIRNGWHDAAFLRAWTNAPALVREDDGRLLRAADLGLEGDALVGWSTALGAPTPLRLGEADPALALTGRVEVPTPDGPVPCRPVFDLWSEICARHDPATVEALTDVPADQIERTAELIHTSRPLAYMTWSGLEQQSNATQSALAIGLLYALTGDYDAPGGNVELPVVPQADVQGGEFLSPEQRAKTVGRETRPLGPAAFEEANSADIYRAILEGEPYRIRGLVSFGSNLVMAHADGDAAVKALAALDFHVHVDLRLNPAAAFADVVLPAATPFETEGLKVGFEISAEANGLVQLRRPLVEPQGEARADAEIVFDLARRMGLGERFWDGDLDAGMRAILAPSGIDLETLRARPEGVRVPLAHRPRKYAEAGPDGPRGFATPSRRVELYSQTLLDHGHDPLPDYQPPLVAPRHAPRYPLTLTCAKDTLYCETQNRGVPGLRRRQPDPPVDLHPQAAAARGIAEGDWVRIRTPHGASQARARFDRTLAPDVVCGQHGWWEPCEEIGAPGYPAVGPGNANFNAMIGHDAVDPLSGSVPLRAYVCEVERIGPETPPLIKR</sequence>
<dbReference type="Proteomes" id="UP000199377">
    <property type="component" value="Unassembled WGS sequence"/>
</dbReference>
<dbReference type="PANTHER" id="PTHR43742">
    <property type="entry name" value="TRIMETHYLAMINE-N-OXIDE REDUCTASE"/>
    <property type="match status" value="1"/>
</dbReference>
<dbReference type="Pfam" id="PF01568">
    <property type="entry name" value="Molydop_binding"/>
    <property type="match status" value="1"/>
</dbReference>
<name>A0A1I3CMH9_9RHOB</name>
<evidence type="ECO:0000256" key="3">
    <source>
        <dbReference type="ARBA" id="ARBA00023004"/>
    </source>
</evidence>
<comment type="similarity">
    <text evidence="1">Belongs to the prokaryotic molybdopterin-containing oxidoreductase family.</text>
</comment>
<dbReference type="InterPro" id="IPR006963">
    <property type="entry name" value="Mopterin_OxRdtase_4Fe-4S_dom"/>
</dbReference>
<dbReference type="InterPro" id="IPR050612">
    <property type="entry name" value="Prok_Mopterin_Oxidored"/>
</dbReference>
<dbReference type="InterPro" id="IPR006656">
    <property type="entry name" value="Mopterin_OxRdtase"/>
</dbReference>
<dbReference type="Gene3D" id="3.40.228.10">
    <property type="entry name" value="Dimethylsulfoxide Reductase, domain 2"/>
    <property type="match status" value="2"/>
</dbReference>
<organism evidence="6 7">
    <name type="scientific">Albimonas pacifica</name>
    <dbReference type="NCBI Taxonomy" id="1114924"/>
    <lineage>
        <taxon>Bacteria</taxon>
        <taxon>Pseudomonadati</taxon>
        <taxon>Pseudomonadota</taxon>
        <taxon>Alphaproteobacteria</taxon>
        <taxon>Rhodobacterales</taxon>
        <taxon>Paracoccaceae</taxon>
        <taxon>Albimonas</taxon>
    </lineage>
</organism>
<dbReference type="Pfam" id="PF00384">
    <property type="entry name" value="Molybdopterin"/>
    <property type="match status" value="1"/>
</dbReference>
<dbReference type="GO" id="GO:0043546">
    <property type="term" value="F:molybdopterin cofactor binding"/>
    <property type="evidence" value="ECO:0007669"/>
    <property type="project" value="InterPro"/>
</dbReference>
<evidence type="ECO:0000256" key="4">
    <source>
        <dbReference type="ARBA" id="ARBA00023014"/>
    </source>
</evidence>
<protein>
    <submittedName>
        <fullName evidence="6">Anaerobic selenocysteine-containing dehydrogenase</fullName>
    </submittedName>
</protein>
<dbReference type="GO" id="GO:0051536">
    <property type="term" value="F:iron-sulfur cluster binding"/>
    <property type="evidence" value="ECO:0007669"/>
    <property type="project" value="UniProtKB-KW"/>
</dbReference>
<dbReference type="SUPFAM" id="SSF50692">
    <property type="entry name" value="ADC-like"/>
    <property type="match status" value="1"/>
</dbReference>
<dbReference type="OrthoDB" id="9759518at2"/>
<evidence type="ECO:0000259" key="5">
    <source>
        <dbReference type="PROSITE" id="PS51669"/>
    </source>
</evidence>
<dbReference type="Gene3D" id="2.20.25.90">
    <property type="entry name" value="ADC-like domains"/>
    <property type="match status" value="1"/>
</dbReference>
<accession>A0A1I3CMH9</accession>
<dbReference type="STRING" id="1114924.SAMN05216258_10289"/>
<keyword evidence="2" id="KW-0479">Metal-binding</keyword>
<dbReference type="SMART" id="SM00926">
    <property type="entry name" value="Molybdop_Fe4S4"/>
    <property type="match status" value="1"/>
</dbReference>
<dbReference type="InterPro" id="IPR009010">
    <property type="entry name" value="Asp_de-COase-like_dom_sf"/>
</dbReference>